<comment type="cofactor">
    <cofactor evidence="1">
        <name>Mg(2+)</name>
        <dbReference type="ChEBI" id="CHEBI:18420"/>
    </cofactor>
</comment>
<protein>
    <recommendedName>
        <fullName evidence="4">phenylalanine--tRNA ligase</fullName>
        <ecNumber evidence="4">6.1.1.20</ecNumber>
    </recommendedName>
    <alternativeName>
        <fullName evidence="13">Phenylalanyl-tRNA synthetase alpha subunit</fullName>
    </alternativeName>
</protein>
<dbReference type="CDD" id="cd00496">
    <property type="entry name" value="PheRS_alpha_core"/>
    <property type="match status" value="1"/>
</dbReference>
<keyword evidence="7" id="KW-0479">Metal-binding</keyword>
<keyword evidence="11" id="KW-0648">Protein biosynthesis</keyword>
<organism evidence="15">
    <name type="scientific">Notodromas monacha</name>
    <dbReference type="NCBI Taxonomy" id="399045"/>
    <lineage>
        <taxon>Eukaryota</taxon>
        <taxon>Metazoa</taxon>
        <taxon>Ecdysozoa</taxon>
        <taxon>Arthropoda</taxon>
        <taxon>Crustacea</taxon>
        <taxon>Oligostraca</taxon>
        <taxon>Ostracoda</taxon>
        <taxon>Podocopa</taxon>
        <taxon>Podocopida</taxon>
        <taxon>Cypridocopina</taxon>
        <taxon>Cypridoidea</taxon>
        <taxon>Cyprididae</taxon>
        <taxon>Notodromas</taxon>
    </lineage>
</organism>
<dbReference type="OrthoDB" id="238316at2759"/>
<dbReference type="GO" id="GO:0004826">
    <property type="term" value="F:phenylalanine-tRNA ligase activity"/>
    <property type="evidence" value="ECO:0007669"/>
    <property type="project" value="UniProtKB-EC"/>
</dbReference>
<reference evidence="15" key="1">
    <citation type="submission" date="2020-11" db="EMBL/GenBank/DDBJ databases">
        <authorList>
            <person name="Tran Van P."/>
        </authorList>
    </citation>
    <scope>NUCLEOTIDE SEQUENCE</scope>
</reference>
<keyword evidence="8" id="KW-0547">Nucleotide-binding</keyword>
<dbReference type="SUPFAM" id="SSF55681">
    <property type="entry name" value="Class II aaRS and biotin synthetases"/>
    <property type="match status" value="1"/>
</dbReference>
<evidence type="ECO:0000256" key="12">
    <source>
        <dbReference type="ARBA" id="ARBA00023146"/>
    </source>
</evidence>
<dbReference type="GO" id="GO:0009328">
    <property type="term" value="C:phenylalanine-tRNA ligase complex"/>
    <property type="evidence" value="ECO:0007669"/>
    <property type="project" value="TreeGrafter"/>
</dbReference>
<dbReference type="Proteomes" id="UP000678499">
    <property type="component" value="Unassembled WGS sequence"/>
</dbReference>
<dbReference type="EMBL" id="CAJPEX010001087">
    <property type="protein sequence ID" value="CAG0918167.1"/>
    <property type="molecule type" value="Genomic_DNA"/>
</dbReference>
<dbReference type="EC" id="6.1.1.20" evidence="4"/>
<name>A0A7R9BPE2_9CRUS</name>
<dbReference type="Gene3D" id="3.30.1370.240">
    <property type="match status" value="1"/>
</dbReference>
<evidence type="ECO:0000256" key="13">
    <source>
        <dbReference type="ARBA" id="ARBA00030612"/>
    </source>
</evidence>
<dbReference type="InterPro" id="IPR004529">
    <property type="entry name" value="Phe-tRNA-synth_IIc_asu"/>
</dbReference>
<evidence type="ECO:0000256" key="2">
    <source>
        <dbReference type="ARBA" id="ARBA00004496"/>
    </source>
</evidence>
<dbReference type="NCBIfam" id="NF003210">
    <property type="entry name" value="PRK04172.1"/>
    <property type="match status" value="1"/>
</dbReference>
<dbReference type="GO" id="GO:0000049">
    <property type="term" value="F:tRNA binding"/>
    <property type="evidence" value="ECO:0007669"/>
    <property type="project" value="InterPro"/>
</dbReference>
<evidence type="ECO:0000313" key="15">
    <source>
        <dbReference type="EMBL" id="CAD7278015.1"/>
    </source>
</evidence>
<dbReference type="EMBL" id="OA883124">
    <property type="protein sequence ID" value="CAD7278015.1"/>
    <property type="molecule type" value="Genomic_DNA"/>
</dbReference>
<dbReference type="Gene3D" id="3.30.930.10">
    <property type="entry name" value="Bira Bifunctional Protein, Domain 2"/>
    <property type="match status" value="1"/>
</dbReference>
<dbReference type="Pfam" id="PF18552">
    <property type="entry name" value="PheRS_DBD1"/>
    <property type="match status" value="1"/>
</dbReference>
<dbReference type="NCBIfam" id="TIGR00468">
    <property type="entry name" value="pheS"/>
    <property type="match status" value="1"/>
</dbReference>
<dbReference type="PANTHER" id="PTHR11538">
    <property type="entry name" value="PHENYLALANYL-TRNA SYNTHETASE"/>
    <property type="match status" value="1"/>
</dbReference>
<evidence type="ECO:0000256" key="9">
    <source>
        <dbReference type="ARBA" id="ARBA00022840"/>
    </source>
</evidence>
<evidence type="ECO:0000256" key="10">
    <source>
        <dbReference type="ARBA" id="ARBA00022842"/>
    </source>
</evidence>
<keyword evidence="5" id="KW-0963">Cytoplasm</keyword>
<evidence type="ECO:0000256" key="4">
    <source>
        <dbReference type="ARBA" id="ARBA00012814"/>
    </source>
</evidence>
<evidence type="ECO:0000256" key="7">
    <source>
        <dbReference type="ARBA" id="ARBA00022723"/>
    </source>
</evidence>
<dbReference type="GO" id="GO:0005524">
    <property type="term" value="F:ATP binding"/>
    <property type="evidence" value="ECO:0007669"/>
    <property type="project" value="UniProtKB-KW"/>
</dbReference>
<keyword evidence="9" id="KW-0067">ATP-binding</keyword>
<dbReference type="PROSITE" id="PS50862">
    <property type="entry name" value="AA_TRNA_LIGASE_II"/>
    <property type="match status" value="1"/>
</dbReference>
<dbReference type="AlphaFoldDB" id="A0A7R9BPE2"/>
<dbReference type="Pfam" id="PF01409">
    <property type="entry name" value="tRNA-synt_2d"/>
    <property type="match status" value="1"/>
</dbReference>
<comment type="similarity">
    <text evidence="3">Belongs to the class-II aminoacyl-tRNA synthetase family. Phe-tRNA synthetase alpha subunit type 2 subfamily.</text>
</comment>
<feature type="domain" description="Aminoacyl-transfer RNA synthetases class-II family profile" evidence="14">
    <location>
        <begin position="227"/>
        <end position="477"/>
    </location>
</feature>
<dbReference type="Gene3D" id="1.10.10.2320">
    <property type="match status" value="1"/>
</dbReference>
<evidence type="ECO:0000256" key="1">
    <source>
        <dbReference type="ARBA" id="ARBA00001946"/>
    </source>
</evidence>
<dbReference type="PANTHER" id="PTHR11538:SF40">
    <property type="entry name" value="PHENYLALANINE--TRNA LIGASE ALPHA SUBUNIT"/>
    <property type="match status" value="1"/>
</dbReference>
<evidence type="ECO:0000259" key="14">
    <source>
        <dbReference type="PROSITE" id="PS50862"/>
    </source>
</evidence>
<dbReference type="FunFam" id="3.30.930.10:FF:000178">
    <property type="entry name" value="Phenylalanyl-tRNA synthetase subunit alpha"/>
    <property type="match status" value="1"/>
</dbReference>
<evidence type="ECO:0000256" key="5">
    <source>
        <dbReference type="ARBA" id="ARBA00022490"/>
    </source>
</evidence>
<dbReference type="GO" id="GO:0006432">
    <property type="term" value="P:phenylalanyl-tRNA aminoacylation"/>
    <property type="evidence" value="ECO:0007669"/>
    <property type="project" value="InterPro"/>
</dbReference>
<dbReference type="GO" id="GO:0046872">
    <property type="term" value="F:metal ion binding"/>
    <property type="evidence" value="ECO:0007669"/>
    <property type="project" value="UniProtKB-KW"/>
</dbReference>
<gene>
    <name evidence="15" type="ORF">NMOB1V02_LOCUS5730</name>
</gene>
<proteinExistence type="inferred from homology"/>
<dbReference type="Gene3D" id="1.10.10.2330">
    <property type="match status" value="1"/>
</dbReference>
<dbReference type="InterPro" id="IPR006195">
    <property type="entry name" value="aa-tRNA-synth_II"/>
</dbReference>
<comment type="subcellular location">
    <subcellularLocation>
        <location evidence="2">Cytoplasm</location>
    </subcellularLocation>
</comment>
<keyword evidence="10" id="KW-0460">Magnesium</keyword>
<dbReference type="GO" id="GO:0005829">
    <property type="term" value="C:cytosol"/>
    <property type="evidence" value="ECO:0007669"/>
    <property type="project" value="TreeGrafter"/>
</dbReference>
<accession>A0A7R9BPE2</accession>
<evidence type="ECO:0000313" key="16">
    <source>
        <dbReference type="Proteomes" id="UP000678499"/>
    </source>
</evidence>
<keyword evidence="12" id="KW-0030">Aminoacyl-tRNA synthetase</keyword>
<dbReference type="InterPro" id="IPR002319">
    <property type="entry name" value="Phenylalanyl-tRNA_Synthase"/>
</dbReference>
<dbReference type="Pfam" id="PF18553">
    <property type="entry name" value="PheRS_DBD3"/>
    <property type="match status" value="1"/>
</dbReference>
<evidence type="ECO:0000256" key="8">
    <source>
        <dbReference type="ARBA" id="ARBA00022741"/>
    </source>
</evidence>
<keyword evidence="6" id="KW-0436">Ligase</keyword>
<sequence>MTATGERDLPQELLSLIAKENHVSSLIAAEKLGVDHQRVVGAVKSLQSLDGFIVAEQSSSKTWSLTSEGQMVKDEGSHEARVFRAVPEEGISMPELMKLVPANIGKIGVSKALSSGWILMDKTGGGVIKRKIPDVEDTVQHLLEDLSQASEAQKADLKKRKLVIETVLKFYEISQGPNFSLNITKPETELTAEMLSSGSWIGKSFKPLNFEAKGAPVTPGHLHPLMKVRADLRQIFLEMGFMEMPTNNYVESSFWNFDAVFQPQQHPARDAQDTFFLSDPEFARDPPLKYMEEVKKVHSIGGYGSQGYGYEWSEAESRKNVLRTHTTAVSARMLYRLAQDGFRPARYFSVDKVFRNETLDPTHLAEFCQIEGVVAEKGASLAMLMGIISKFFGKLGMKEIRFKPTSNPYTEPSMEVYSYHAGLGKWVEIGNSGVFRPEMLRPMGLDPEVRVLGWGLSLERPTMILYNIDNIRDLVGPKVDLQMVCDSPLCRLGRVEN</sequence>
<dbReference type="InterPro" id="IPR040724">
    <property type="entry name" value="PheRS_DBD1"/>
</dbReference>
<keyword evidence="16" id="KW-1185">Reference proteome</keyword>
<evidence type="ECO:0000256" key="6">
    <source>
        <dbReference type="ARBA" id="ARBA00022598"/>
    </source>
</evidence>
<dbReference type="InterPro" id="IPR040725">
    <property type="entry name" value="PheRS_DBD3"/>
</dbReference>
<evidence type="ECO:0000256" key="11">
    <source>
        <dbReference type="ARBA" id="ARBA00022917"/>
    </source>
</evidence>
<evidence type="ECO:0000256" key="3">
    <source>
        <dbReference type="ARBA" id="ARBA00006703"/>
    </source>
</evidence>
<dbReference type="InterPro" id="IPR045864">
    <property type="entry name" value="aa-tRNA-synth_II/BPL/LPL"/>
</dbReference>